<reference evidence="1 2" key="1">
    <citation type="journal article" date="2015" name="Genome Biol. Evol.">
        <title>Comparative Genomics of a Bacterivorous Green Alga Reveals Evolutionary Causalities and Consequences of Phago-Mixotrophic Mode of Nutrition.</title>
        <authorList>
            <person name="Burns J.A."/>
            <person name="Paasch A."/>
            <person name="Narechania A."/>
            <person name="Kim E."/>
        </authorList>
    </citation>
    <scope>NUCLEOTIDE SEQUENCE [LARGE SCALE GENOMIC DNA]</scope>
    <source>
        <strain evidence="1 2">PLY_AMNH</strain>
    </source>
</reference>
<protein>
    <recommendedName>
        <fullName evidence="3">Sulfotransferase</fullName>
    </recommendedName>
</protein>
<keyword evidence="2" id="KW-1185">Reference proteome</keyword>
<sequence>MLMLMLFPTMISMVRFPKKKVDTNTKSNAEHTPIVHLYTNHKTGTALAHAIAKESPFFVTSDIHWAGSMPAPRHQQREQFVVNFIRDPFHLVLSAYEYHKGDQSKPEEWTNVAMRIDNHYNFGGWQGTNAVVREANLYPTIFDEQDGSKPALSPILARESYRDYLRRIPLKQGLLAEIVRSLQRDLPFVLESYRSTLEPSNEISVCIEWLSESPSCFQATWEHVVKDVFKIEGFNSSTVTDPRKHFHQGAYKLDESEKMRLLSDLHDLDSRLFKGALQRVSRELPCNRTCTNFTG</sequence>
<accession>A0AAE0GQ28</accession>
<dbReference type="AlphaFoldDB" id="A0AAE0GQ28"/>
<dbReference type="Proteomes" id="UP001190700">
    <property type="component" value="Unassembled WGS sequence"/>
</dbReference>
<name>A0AAE0GQ28_9CHLO</name>
<organism evidence="1 2">
    <name type="scientific">Cymbomonas tetramitiformis</name>
    <dbReference type="NCBI Taxonomy" id="36881"/>
    <lineage>
        <taxon>Eukaryota</taxon>
        <taxon>Viridiplantae</taxon>
        <taxon>Chlorophyta</taxon>
        <taxon>Pyramimonadophyceae</taxon>
        <taxon>Pyramimonadales</taxon>
        <taxon>Pyramimonadaceae</taxon>
        <taxon>Cymbomonas</taxon>
    </lineage>
</organism>
<evidence type="ECO:0000313" key="1">
    <source>
        <dbReference type="EMBL" id="KAK3282011.1"/>
    </source>
</evidence>
<comment type="caution">
    <text evidence="1">The sequence shown here is derived from an EMBL/GenBank/DDBJ whole genome shotgun (WGS) entry which is preliminary data.</text>
</comment>
<proteinExistence type="predicted"/>
<evidence type="ECO:0000313" key="2">
    <source>
        <dbReference type="Proteomes" id="UP001190700"/>
    </source>
</evidence>
<gene>
    <name evidence="1" type="ORF">CYMTET_10232</name>
</gene>
<evidence type="ECO:0008006" key="3">
    <source>
        <dbReference type="Google" id="ProtNLM"/>
    </source>
</evidence>
<dbReference type="EMBL" id="LGRX02003588">
    <property type="protein sequence ID" value="KAK3282011.1"/>
    <property type="molecule type" value="Genomic_DNA"/>
</dbReference>